<comment type="similarity">
    <text evidence="1 7">Belongs to the class-II aminoacyl-tRNA synthetase family. Type 1 subfamily.</text>
</comment>
<keyword evidence="3 7" id="KW-0547">Nucleotide-binding</keyword>
<organism evidence="9 10">
    <name type="scientific">Isachenkonia alkalipeptolytica</name>
    <dbReference type="NCBI Taxonomy" id="2565777"/>
    <lineage>
        <taxon>Bacteria</taxon>
        <taxon>Bacillati</taxon>
        <taxon>Bacillota</taxon>
        <taxon>Clostridia</taxon>
        <taxon>Eubacteriales</taxon>
        <taxon>Clostridiaceae</taxon>
        <taxon>Isachenkonia</taxon>
    </lineage>
</organism>
<keyword evidence="5 7" id="KW-0648">Protein biosynthesis</keyword>
<dbReference type="AlphaFoldDB" id="A0AA43XMZ7"/>
<name>A0AA43XMZ7_9CLOT</name>
<comment type="caution">
    <text evidence="7">Lacks conserved residue(s) required for the propagation of feature annotation.</text>
</comment>
<evidence type="ECO:0000313" key="9">
    <source>
        <dbReference type="EMBL" id="NBG88910.1"/>
    </source>
</evidence>
<evidence type="ECO:0000256" key="7">
    <source>
        <dbReference type="HAMAP-Rule" id="MF_00044"/>
    </source>
</evidence>
<evidence type="ECO:0000256" key="5">
    <source>
        <dbReference type="ARBA" id="ARBA00022917"/>
    </source>
</evidence>
<feature type="binding site" evidence="7">
    <location>
        <position position="450"/>
    </location>
    <ligand>
        <name>L-aspartate</name>
        <dbReference type="ChEBI" id="CHEBI:29991"/>
    </ligand>
</feature>
<evidence type="ECO:0000259" key="8">
    <source>
        <dbReference type="PROSITE" id="PS50862"/>
    </source>
</evidence>
<evidence type="ECO:0000313" key="10">
    <source>
        <dbReference type="Proteomes" id="UP000449710"/>
    </source>
</evidence>
<dbReference type="EMBL" id="SUMG01000014">
    <property type="protein sequence ID" value="NBG88910.1"/>
    <property type="molecule type" value="Genomic_DNA"/>
</dbReference>
<dbReference type="Gene3D" id="3.30.930.10">
    <property type="entry name" value="Bira Bifunctional Protein, Domain 2"/>
    <property type="match status" value="1"/>
</dbReference>
<evidence type="ECO:0000256" key="6">
    <source>
        <dbReference type="ARBA" id="ARBA00023146"/>
    </source>
</evidence>
<comment type="subcellular location">
    <subcellularLocation>
        <location evidence="7">Cytoplasm</location>
    </subcellularLocation>
</comment>
<dbReference type="NCBIfam" id="NF001750">
    <property type="entry name" value="PRK00476.1"/>
    <property type="match status" value="1"/>
</dbReference>
<feature type="binding site" evidence="7">
    <location>
        <begin position="222"/>
        <end position="224"/>
    </location>
    <ligand>
        <name>ATP</name>
        <dbReference type="ChEBI" id="CHEBI:30616"/>
    </ligand>
</feature>
<feature type="binding site" evidence="7">
    <location>
        <position position="484"/>
    </location>
    <ligand>
        <name>ATP</name>
        <dbReference type="ChEBI" id="CHEBI:30616"/>
    </ligand>
</feature>
<dbReference type="PANTHER" id="PTHR22594">
    <property type="entry name" value="ASPARTYL/LYSYL-TRNA SYNTHETASE"/>
    <property type="match status" value="1"/>
</dbReference>
<dbReference type="GO" id="GO:0004815">
    <property type="term" value="F:aspartate-tRNA ligase activity"/>
    <property type="evidence" value="ECO:0007669"/>
    <property type="project" value="UniProtKB-UniRule"/>
</dbReference>
<dbReference type="InterPro" id="IPR002312">
    <property type="entry name" value="Asp/Asn-tRNA-synth_IIb"/>
</dbReference>
<keyword evidence="6 7" id="KW-0030">Aminoacyl-tRNA synthetase</keyword>
<dbReference type="RefSeq" id="WP_160722028.1">
    <property type="nucleotide sequence ID" value="NZ_SUMG01000014.1"/>
</dbReference>
<comment type="subunit">
    <text evidence="7">Homodimer.</text>
</comment>
<dbReference type="GO" id="GO:0005524">
    <property type="term" value="F:ATP binding"/>
    <property type="evidence" value="ECO:0007669"/>
    <property type="project" value="UniProtKB-UniRule"/>
</dbReference>
<dbReference type="CDD" id="cd00777">
    <property type="entry name" value="AspRS_core"/>
    <property type="match status" value="1"/>
</dbReference>
<dbReference type="Pfam" id="PF02938">
    <property type="entry name" value="GAD"/>
    <property type="match status" value="1"/>
</dbReference>
<dbReference type="Gene3D" id="3.30.1360.30">
    <property type="entry name" value="GAD-like domain"/>
    <property type="match status" value="1"/>
</dbReference>
<keyword evidence="4 7" id="KW-0067">ATP-binding</keyword>
<dbReference type="PANTHER" id="PTHR22594:SF5">
    <property type="entry name" value="ASPARTATE--TRNA LIGASE, MITOCHONDRIAL"/>
    <property type="match status" value="1"/>
</dbReference>
<dbReference type="SUPFAM" id="SSF55681">
    <property type="entry name" value="Class II aaRS and biotin synthetases"/>
    <property type="match status" value="1"/>
</dbReference>
<dbReference type="GO" id="GO:0016740">
    <property type="term" value="F:transferase activity"/>
    <property type="evidence" value="ECO:0007669"/>
    <property type="project" value="UniProtKB-ARBA"/>
</dbReference>
<dbReference type="GO" id="GO:0003676">
    <property type="term" value="F:nucleic acid binding"/>
    <property type="evidence" value="ECO:0007669"/>
    <property type="project" value="InterPro"/>
</dbReference>
<dbReference type="InterPro" id="IPR047089">
    <property type="entry name" value="Asp-tRNA-ligase_1_N"/>
</dbReference>
<dbReference type="InterPro" id="IPR045864">
    <property type="entry name" value="aa-tRNA-synth_II/BPL/LPL"/>
</dbReference>
<keyword evidence="7" id="KW-0963">Cytoplasm</keyword>
<sequence>MEKLKRSHMAGILRNEHIGKEVILAGWVQKRRDLGGLIFVDLRDKTGISQVVFDQEVSKEAFIIGETLGTEYVIVVKGKVYERFSKNLEMPTGEVEVFVEEVEVLNDARTPPIYIKDDDQVSENLRLKYRYLDLRKQNMQKNLKLRHDVTKLVRDFLDKENFIEVETPILTKPTPEGARDYIVPSRVNQGKFYALPQSPQLFKQLLMVSGTDRYFQIVKCFRDEDLRADRQPEFTQIDCEMSFVDEMDIMDINEKMMAHVVKGIKGLNITLPFPRMTYKEAMDRYGNDKPDTRFGLELINVTENLKTSDFKVFSSTIEKGGIIKAINVSGEADNFSRKDITNLEKHTKDYGAKGLAWIKVTEEGVNSPIAKFLSESEIQSVLDKTEGKTGDLLLFVADEPSVVHGALSNLRNYLGKELNLYNKDQCNFLWVTEFPLFERDKETGRLSAMHHPFTAPVDEDLLLLEKKPEDARARAYDLVLNGHEIGGGSIRIHTSEIQEKMFQVLGFTKKEAYKKFGFLLEAFQYGTPPHGGIAYGLDRLVMILAHEENIRQVIAFPKTQNATCLLTEAPTTIDDDQLSELHININSSEENS</sequence>
<dbReference type="Pfam" id="PF00152">
    <property type="entry name" value="tRNA-synt_2"/>
    <property type="match status" value="1"/>
</dbReference>
<feature type="binding site" evidence="7">
    <location>
        <position position="231"/>
    </location>
    <ligand>
        <name>ATP</name>
        <dbReference type="ChEBI" id="CHEBI:30616"/>
    </ligand>
</feature>
<keyword evidence="2 7" id="KW-0436">Ligase</keyword>
<accession>A0AA43XMZ7</accession>
<dbReference type="InterPro" id="IPR029351">
    <property type="entry name" value="GAD_dom"/>
</dbReference>
<feature type="binding site" evidence="7">
    <location>
        <begin position="536"/>
        <end position="539"/>
    </location>
    <ligand>
        <name>ATP</name>
        <dbReference type="ChEBI" id="CHEBI:30616"/>
    </ligand>
</feature>
<evidence type="ECO:0000256" key="1">
    <source>
        <dbReference type="ARBA" id="ARBA00006303"/>
    </source>
</evidence>
<dbReference type="InterPro" id="IPR004365">
    <property type="entry name" value="NA-bd_OB_tRNA"/>
</dbReference>
<reference evidence="9 10" key="1">
    <citation type="submission" date="2019-04" db="EMBL/GenBank/DDBJ databases">
        <title>Isachenkonia alkalipeptolytica gen. nov. sp. nov. a new anaerobic, alkiliphilic organothrophic bacterium capable to reduce synthesized ferrihydrite isolated from a soda lake.</title>
        <authorList>
            <person name="Toshchakov S.V."/>
            <person name="Zavarzina D.G."/>
            <person name="Zhilina T.N."/>
            <person name="Kostrikina N.A."/>
            <person name="Kublanov I.V."/>
        </authorList>
    </citation>
    <scope>NUCLEOTIDE SEQUENCE [LARGE SCALE GENOMIC DNA]</scope>
    <source>
        <strain evidence="9 10">Z-1701</strain>
    </source>
</reference>
<dbReference type="PRINTS" id="PR01042">
    <property type="entry name" value="TRNASYNTHASP"/>
</dbReference>
<dbReference type="SUPFAM" id="SSF50249">
    <property type="entry name" value="Nucleic acid-binding proteins"/>
    <property type="match status" value="1"/>
</dbReference>
<dbReference type="Gene3D" id="2.40.50.140">
    <property type="entry name" value="Nucleic acid-binding proteins"/>
    <property type="match status" value="1"/>
</dbReference>
<dbReference type="SUPFAM" id="SSF55261">
    <property type="entry name" value="GAD domain-like"/>
    <property type="match status" value="1"/>
</dbReference>
<feature type="binding site" evidence="7">
    <location>
        <position position="176"/>
    </location>
    <ligand>
        <name>L-aspartate</name>
        <dbReference type="ChEBI" id="CHEBI:29991"/>
    </ligand>
</feature>
<dbReference type="InterPro" id="IPR012340">
    <property type="entry name" value="NA-bd_OB-fold"/>
</dbReference>
<evidence type="ECO:0000256" key="3">
    <source>
        <dbReference type="ARBA" id="ARBA00022741"/>
    </source>
</evidence>
<proteinExistence type="inferred from homology"/>
<feature type="region of interest" description="Aspartate" evidence="7">
    <location>
        <begin position="200"/>
        <end position="203"/>
    </location>
</feature>
<comment type="caution">
    <text evidence="9">The sequence shown here is derived from an EMBL/GenBank/DDBJ whole genome shotgun (WGS) entry which is preliminary data.</text>
</comment>
<dbReference type="InterPro" id="IPR047090">
    <property type="entry name" value="AspRS_core"/>
</dbReference>
<dbReference type="EC" id="6.1.1.12" evidence="7"/>
<feature type="binding site" evidence="7">
    <location>
        <position position="491"/>
    </location>
    <ligand>
        <name>L-aspartate</name>
        <dbReference type="ChEBI" id="CHEBI:29991"/>
    </ligand>
</feature>
<evidence type="ECO:0000256" key="2">
    <source>
        <dbReference type="ARBA" id="ARBA00022598"/>
    </source>
</evidence>
<dbReference type="HAMAP" id="MF_00044">
    <property type="entry name" value="Asp_tRNA_synth_type1"/>
    <property type="match status" value="1"/>
</dbReference>
<dbReference type="CDD" id="cd04317">
    <property type="entry name" value="EcAspRS_like_N"/>
    <property type="match status" value="1"/>
</dbReference>
<dbReference type="InterPro" id="IPR004115">
    <property type="entry name" value="GAD-like_sf"/>
</dbReference>
<keyword evidence="10" id="KW-1185">Reference proteome</keyword>
<dbReference type="GO" id="GO:0140096">
    <property type="term" value="F:catalytic activity, acting on a protein"/>
    <property type="evidence" value="ECO:0007669"/>
    <property type="project" value="UniProtKB-ARBA"/>
</dbReference>
<dbReference type="GO" id="GO:0006422">
    <property type="term" value="P:aspartyl-tRNA aminoacylation"/>
    <property type="evidence" value="ECO:0007669"/>
    <property type="project" value="UniProtKB-UniRule"/>
</dbReference>
<comment type="function">
    <text evidence="7">Catalyzes the attachment of L-aspartate to tRNA(Asp) in a two-step reaction: L-aspartate is first activated by ATP to form Asp-AMP and then transferred to the acceptor end of tRNA(Asp).</text>
</comment>
<dbReference type="PROSITE" id="PS50862">
    <property type="entry name" value="AA_TRNA_LIGASE_II"/>
    <property type="match status" value="1"/>
</dbReference>
<dbReference type="NCBIfam" id="TIGR00459">
    <property type="entry name" value="aspS_bact"/>
    <property type="match status" value="1"/>
</dbReference>
<dbReference type="GO" id="GO:0005737">
    <property type="term" value="C:cytoplasm"/>
    <property type="evidence" value="ECO:0007669"/>
    <property type="project" value="UniProtKB-SubCell"/>
</dbReference>
<comment type="catalytic activity">
    <reaction evidence="7">
        <text>tRNA(Asp) + L-aspartate + ATP = L-aspartyl-tRNA(Asp) + AMP + diphosphate</text>
        <dbReference type="Rhea" id="RHEA:19649"/>
        <dbReference type="Rhea" id="RHEA-COMP:9660"/>
        <dbReference type="Rhea" id="RHEA-COMP:9678"/>
        <dbReference type="ChEBI" id="CHEBI:29991"/>
        <dbReference type="ChEBI" id="CHEBI:30616"/>
        <dbReference type="ChEBI" id="CHEBI:33019"/>
        <dbReference type="ChEBI" id="CHEBI:78442"/>
        <dbReference type="ChEBI" id="CHEBI:78516"/>
        <dbReference type="ChEBI" id="CHEBI:456215"/>
        <dbReference type="EC" id="6.1.1.12"/>
    </reaction>
</comment>
<evidence type="ECO:0000256" key="4">
    <source>
        <dbReference type="ARBA" id="ARBA00022840"/>
    </source>
</evidence>
<dbReference type="Pfam" id="PF01336">
    <property type="entry name" value="tRNA_anti-codon"/>
    <property type="match status" value="1"/>
</dbReference>
<feature type="binding site" evidence="7">
    <location>
        <position position="222"/>
    </location>
    <ligand>
        <name>L-aspartate</name>
        <dbReference type="ChEBI" id="CHEBI:29991"/>
    </ligand>
</feature>
<gene>
    <name evidence="7 9" type="primary">aspS</name>
    <name evidence="9" type="ORF">ISALK_10400</name>
</gene>
<dbReference type="InterPro" id="IPR004524">
    <property type="entry name" value="Asp-tRNA-ligase_1"/>
</dbReference>
<protein>
    <recommendedName>
        <fullName evidence="7">Aspartate--tRNA ligase</fullName>
        <ecNumber evidence="7">6.1.1.12</ecNumber>
    </recommendedName>
    <alternativeName>
        <fullName evidence="7">Aspartyl-tRNA synthetase</fullName>
        <shortName evidence="7">AspRS</shortName>
    </alternativeName>
</protein>
<dbReference type="InterPro" id="IPR006195">
    <property type="entry name" value="aa-tRNA-synth_II"/>
</dbReference>
<dbReference type="InterPro" id="IPR004364">
    <property type="entry name" value="Aa-tRNA-synt_II"/>
</dbReference>
<dbReference type="Proteomes" id="UP000449710">
    <property type="component" value="Unassembled WGS sequence"/>
</dbReference>
<feature type="domain" description="Aminoacyl-transfer RNA synthetases class-II family profile" evidence="8">
    <location>
        <begin position="143"/>
        <end position="557"/>
    </location>
</feature>